<dbReference type="OrthoDB" id="2112526at2"/>
<name>A0A285F2D2_9FIRM</name>
<dbReference type="RefSeq" id="WP_097016104.1">
    <property type="nucleotide sequence ID" value="NZ_OBDZ01000001.1"/>
</dbReference>
<dbReference type="EMBL" id="OBDZ01000001">
    <property type="protein sequence ID" value="SNY05445.1"/>
    <property type="molecule type" value="Genomic_DNA"/>
</dbReference>
<dbReference type="Proteomes" id="UP000219573">
    <property type="component" value="Unassembled WGS sequence"/>
</dbReference>
<organism evidence="1 2">
    <name type="scientific">Orenia metallireducens</name>
    <dbReference type="NCBI Taxonomy" id="1413210"/>
    <lineage>
        <taxon>Bacteria</taxon>
        <taxon>Bacillati</taxon>
        <taxon>Bacillota</taxon>
        <taxon>Clostridia</taxon>
        <taxon>Halanaerobiales</taxon>
        <taxon>Halobacteroidaceae</taxon>
        <taxon>Orenia</taxon>
    </lineage>
</organism>
<protein>
    <submittedName>
        <fullName evidence="1">Uncharacterized protein</fullName>
    </submittedName>
</protein>
<reference evidence="2" key="1">
    <citation type="submission" date="2017-09" db="EMBL/GenBank/DDBJ databases">
        <authorList>
            <person name="Varghese N."/>
            <person name="Submissions S."/>
        </authorList>
    </citation>
    <scope>NUCLEOTIDE SEQUENCE [LARGE SCALE GENOMIC DNA]</scope>
    <source>
        <strain evidence="2">MSL47</strain>
    </source>
</reference>
<evidence type="ECO:0000313" key="1">
    <source>
        <dbReference type="EMBL" id="SNY05445.1"/>
    </source>
</evidence>
<proteinExistence type="predicted"/>
<gene>
    <name evidence="1" type="ORF">SAMN06265827_10157</name>
</gene>
<evidence type="ECO:0000313" key="2">
    <source>
        <dbReference type="Proteomes" id="UP000219573"/>
    </source>
</evidence>
<accession>A0A285F2D2</accession>
<keyword evidence="2" id="KW-1185">Reference proteome</keyword>
<sequence>MDQEMKKDAVEMLLSTAAKDLGISPVEFVQLAQQFAIEYKNNGEDIDIYREISPGVYRRIEL</sequence>
<dbReference type="AlphaFoldDB" id="A0A285F2D2"/>